<protein>
    <submittedName>
        <fullName evidence="2">Uncharacterized protein</fullName>
    </submittedName>
</protein>
<dbReference type="Proteomes" id="UP001066276">
    <property type="component" value="Chromosome 4_2"/>
</dbReference>
<dbReference type="AlphaFoldDB" id="A0AAV7ST55"/>
<name>A0AAV7ST55_PLEWA</name>
<organism evidence="2 3">
    <name type="scientific">Pleurodeles waltl</name>
    <name type="common">Iberian ribbed newt</name>
    <dbReference type="NCBI Taxonomy" id="8319"/>
    <lineage>
        <taxon>Eukaryota</taxon>
        <taxon>Metazoa</taxon>
        <taxon>Chordata</taxon>
        <taxon>Craniata</taxon>
        <taxon>Vertebrata</taxon>
        <taxon>Euteleostomi</taxon>
        <taxon>Amphibia</taxon>
        <taxon>Batrachia</taxon>
        <taxon>Caudata</taxon>
        <taxon>Salamandroidea</taxon>
        <taxon>Salamandridae</taxon>
        <taxon>Pleurodelinae</taxon>
        <taxon>Pleurodeles</taxon>
    </lineage>
</organism>
<feature type="region of interest" description="Disordered" evidence="1">
    <location>
        <begin position="1"/>
        <end position="60"/>
    </location>
</feature>
<evidence type="ECO:0000313" key="2">
    <source>
        <dbReference type="EMBL" id="KAJ1167213.1"/>
    </source>
</evidence>
<dbReference type="EMBL" id="JANPWB010000008">
    <property type="protein sequence ID" value="KAJ1167213.1"/>
    <property type="molecule type" value="Genomic_DNA"/>
</dbReference>
<proteinExistence type="predicted"/>
<keyword evidence="3" id="KW-1185">Reference proteome</keyword>
<evidence type="ECO:0000313" key="3">
    <source>
        <dbReference type="Proteomes" id="UP001066276"/>
    </source>
</evidence>
<comment type="caution">
    <text evidence="2">The sequence shown here is derived from an EMBL/GenBank/DDBJ whole genome shotgun (WGS) entry which is preliminary data.</text>
</comment>
<gene>
    <name evidence="2" type="ORF">NDU88_007606</name>
</gene>
<reference evidence="2" key="1">
    <citation type="journal article" date="2022" name="bioRxiv">
        <title>Sequencing and chromosome-scale assembly of the giantPleurodeles waltlgenome.</title>
        <authorList>
            <person name="Brown T."/>
            <person name="Elewa A."/>
            <person name="Iarovenko S."/>
            <person name="Subramanian E."/>
            <person name="Araus A.J."/>
            <person name="Petzold A."/>
            <person name="Susuki M."/>
            <person name="Suzuki K.-i.T."/>
            <person name="Hayashi T."/>
            <person name="Toyoda A."/>
            <person name="Oliveira C."/>
            <person name="Osipova E."/>
            <person name="Leigh N.D."/>
            <person name="Simon A."/>
            <person name="Yun M.H."/>
        </authorList>
    </citation>
    <scope>NUCLEOTIDE SEQUENCE</scope>
    <source>
        <strain evidence="2">20211129_DDA</strain>
        <tissue evidence="2">Liver</tissue>
    </source>
</reference>
<evidence type="ECO:0000256" key="1">
    <source>
        <dbReference type="SAM" id="MobiDB-lite"/>
    </source>
</evidence>
<sequence>MRCRTSSGPVIQRDQRGAEARPTMHNFVQRELPVRPSVPRRAARACSTPLQHSAPHSRSERVRQLMPWQFKGPSCFQWHPR</sequence>
<accession>A0AAV7ST55</accession>